<dbReference type="SUPFAM" id="SSF141868">
    <property type="entry name" value="EAL domain-like"/>
    <property type="match status" value="1"/>
</dbReference>
<dbReference type="CDD" id="cd01948">
    <property type="entry name" value="EAL"/>
    <property type="match status" value="1"/>
</dbReference>
<dbReference type="InterPro" id="IPR001610">
    <property type="entry name" value="PAC"/>
</dbReference>
<organism evidence="6 7">
    <name type="scientific">Thiomicrorhabdus lithotrophica</name>
    <dbReference type="NCBI Taxonomy" id="2949997"/>
    <lineage>
        <taxon>Bacteria</taxon>
        <taxon>Pseudomonadati</taxon>
        <taxon>Pseudomonadota</taxon>
        <taxon>Gammaproteobacteria</taxon>
        <taxon>Thiotrichales</taxon>
        <taxon>Piscirickettsiaceae</taxon>
        <taxon>Thiomicrorhabdus</taxon>
    </lineage>
</organism>
<dbReference type="Gene3D" id="3.30.70.270">
    <property type="match status" value="1"/>
</dbReference>
<dbReference type="InterPro" id="IPR035965">
    <property type="entry name" value="PAS-like_dom_sf"/>
</dbReference>
<dbReference type="RefSeq" id="WP_275594091.1">
    <property type="nucleotide sequence ID" value="NZ_CP102381.1"/>
</dbReference>
<dbReference type="Proteomes" id="UP001222275">
    <property type="component" value="Chromosome"/>
</dbReference>
<accession>A0ABY8C9C3</accession>
<dbReference type="InterPro" id="IPR000160">
    <property type="entry name" value="GGDEF_dom"/>
</dbReference>
<dbReference type="Pfam" id="PF13426">
    <property type="entry name" value="PAS_9"/>
    <property type="match status" value="1"/>
</dbReference>
<dbReference type="CDD" id="cd00130">
    <property type="entry name" value="PAS"/>
    <property type="match status" value="1"/>
</dbReference>
<dbReference type="InterPro" id="IPR029787">
    <property type="entry name" value="Nucleotide_cyclase"/>
</dbReference>
<dbReference type="PROSITE" id="PS50112">
    <property type="entry name" value="PAS"/>
    <property type="match status" value="1"/>
</dbReference>
<evidence type="ECO:0000313" key="6">
    <source>
        <dbReference type="EMBL" id="WEJ61832.1"/>
    </source>
</evidence>
<dbReference type="Pfam" id="PF00990">
    <property type="entry name" value="GGDEF"/>
    <property type="match status" value="1"/>
</dbReference>
<dbReference type="SMART" id="SM00267">
    <property type="entry name" value="GGDEF"/>
    <property type="match status" value="1"/>
</dbReference>
<dbReference type="PANTHER" id="PTHR44757">
    <property type="entry name" value="DIGUANYLATE CYCLASE DGCP"/>
    <property type="match status" value="1"/>
</dbReference>
<dbReference type="SUPFAM" id="SSF55073">
    <property type="entry name" value="Nucleotide cyclase"/>
    <property type="match status" value="1"/>
</dbReference>
<evidence type="ECO:0000313" key="7">
    <source>
        <dbReference type="Proteomes" id="UP001222275"/>
    </source>
</evidence>
<dbReference type="PROSITE" id="PS50883">
    <property type="entry name" value="EAL"/>
    <property type="match status" value="1"/>
</dbReference>
<keyword evidence="1" id="KW-1133">Transmembrane helix</keyword>
<dbReference type="Gene3D" id="3.20.20.450">
    <property type="entry name" value="EAL domain"/>
    <property type="match status" value="1"/>
</dbReference>
<feature type="domain" description="PAC" evidence="3">
    <location>
        <begin position="300"/>
        <end position="354"/>
    </location>
</feature>
<feature type="domain" description="PAC" evidence="3">
    <location>
        <begin position="424"/>
        <end position="476"/>
    </location>
</feature>
<feature type="domain" description="EAL" evidence="4">
    <location>
        <begin position="650"/>
        <end position="904"/>
    </location>
</feature>
<feature type="domain" description="PAS" evidence="2">
    <location>
        <begin position="351"/>
        <end position="425"/>
    </location>
</feature>
<evidence type="ECO:0000259" key="4">
    <source>
        <dbReference type="PROSITE" id="PS50883"/>
    </source>
</evidence>
<dbReference type="InterPro" id="IPR043128">
    <property type="entry name" value="Rev_trsase/Diguanyl_cyclase"/>
</dbReference>
<sequence>MPKLLTSIRLKLLLFLSVLLFTLGLFVFNYFSVNESAWLHEKKVLQQTNLAIELSYKTKSSFASQLHAWKNILLRGHIAKTYHSHLKDFYQLERETRSSIKALKVFSKEFPQITPPLNKLQASHKELGQQFRNALRTFNETDIDPGPATDKFLQGYEEIPITLLNDLVTILQIERNEFIKEIELNKAEQQERLLISSTILLLLLSAAYYWLLDRRIAKPAEQATQLSSIINHAEKVAKFGTWDWDSSTQKHHWSEGFLQILNLEKRAEQSFAIFLDKLLPSERKQVEVILSQARHNMNPFRVSARLNIFHDGKPRYIELRGQVTKLKASSNHVRITSIIYDITDRVEIQDQLELYLRLFEHTGEPVLISNSKNEIIKVNRAFEEALGYKQSDLIGKDPKVLASGKTDPQTYESLWRLLKNNISWHGELWNRHENGKIIPFWATISPIRNNQNEIENYIANYSDISQIKDVEARIHKLAHQDSLTGLLNRLSLEDRLKQSISEAKRNQHNLAVLFLDMDRFKIINDTIGHHAGDEILIQIAHRLKSILRESDIISRIGGDEFVIALPNYGEIYSLKNLIDKIINELRVPYMVDGNKLVSTPSLGISLYPEDGTDSESLMKNADTAMYSVKEHGRNSYQFFKQEMNDVIQMKLILEQELLNAIEQNEFCLYYQPQICGKEHKIIGLEALIRWQHPEKGLISPDFFIPIAEESGLIIPISQWVLHEAIKTIANFKEFGFSNITMAINISQQQFKSESFHDEIARTLKTFNIPGRFLELEITESQAMENAEQTIEILHGLKKLNVSIALDDFGTGYSSLAYLKRLPIDIVKVDRSFIQDIEHDSNDAEISSAAISLSHNLGLKVIAEGVETETQLAFLKSHNCDVMQGYFFSRPLPENELLAWMKSFAS</sequence>
<dbReference type="InterPro" id="IPR000700">
    <property type="entry name" value="PAS-assoc_C"/>
</dbReference>
<evidence type="ECO:0000259" key="3">
    <source>
        <dbReference type="PROSITE" id="PS50113"/>
    </source>
</evidence>
<dbReference type="Gene3D" id="3.30.450.20">
    <property type="entry name" value="PAS domain"/>
    <property type="match status" value="2"/>
</dbReference>
<keyword evidence="1" id="KW-0812">Transmembrane</keyword>
<evidence type="ECO:0000256" key="1">
    <source>
        <dbReference type="SAM" id="Phobius"/>
    </source>
</evidence>
<reference evidence="6 7" key="1">
    <citation type="submission" date="2022-06" db="EMBL/GenBank/DDBJ databases">
        <title>Thiomicrohabdus sp. nov, an obligately chemolithoautotrophic, sulfur-oxidizing bacterium isolated from beach of Guanyin Mountain. Amoy.</title>
        <authorList>
            <person name="Zhu H."/>
        </authorList>
    </citation>
    <scope>NUCLEOTIDE SEQUENCE [LARGE SCALE GENOMIC DNA]</scope>
    <source>
        <strain evidence="6 7">XGS-01</strain>
    </source>
</reference>
<keyword evidence="1" id="KW-0472">Membrane</keyword>
<keyword evidence="7" id="KW-1185">Reference proteome</keyword>
<name>A0ABY8C9C3_9GAMM</name>
<protein>
    <submittedName>
        <fullName evidence="6">EAL domain-containing protein</fullName>
    </submittedName>
</protein>
<dbReference type="PROSITE" id="PS50887">
    <property type="entry name" value="GGDEF"/>
    <property type="match status" value="1"/>
</dbReference>
<dbReference type="InterPro" id="IPR035919">
    <property type="entry name" value="EAL_sf"/>
</dbReference>
<dbReference type="InterPro" id="IPR052155">
    <property type="entry name" value="Biofilm_reg_signaling"/>
</dbReference>
<dbReference type="NCBIfam" id="TIGR00254">
    <property type="entry name" value="GGDEF"/>
    <property type="match status" value="1"/>
</dbReference>
<dbReference type="InterPro" id="IPR001633">
    <property type="entry name" value="EAL_dom"/>
</dbReference>
<evidence type="ECO:0000259" key="5">
    <source>
        <dbReference type="PROSITE" id="PS50887"/>
    </source>
</evidence>
<evidence type="ECO:0000259" key="2">
    <source>
        <dbReference type="PROSITE" id="PS50112"/>
    </source>
</evidence>
<dbReference type="SUPFAM" id="SSF55785">
    <property type="entry name" value="PYP-like sensor domain (PAS domain)"/>
    <property type="match status" value="2"/>
</dbReference>
<feature type="domain" description="GGDEF" evidence="5">
    <location>
        <begin position="508"/>
        <end position="641"/>
    </location>
</feature>
<dbReference type="Pfam" id="PF00563">
    <property type="entry name" value="EAL"/>
    <property type="match status" value="1"/>
</dbReference>
<dbReference type="PANTHER" id="PTHR44757:SF2">
    <property type="entry name" value="BIOFILM ARCHITECTURE MAINTENANCE PROTEIN MBAA"/>
    <property type="match status" value="1"/>
</dbReference>
<dbReference type="EMBL" id="CP102381">
    <property type="protein sequence ID" value="WEJ61832.1"/>
    <property type="molecule type" value="Genomic_DNA"/>
</dbReference>
<dbReference type="PROSITE" id="PS50113">
    <property type="entry name" value="PAC"/>
    <property type="match status" value="2"/>
</dbReference>
<dbReference type="SMART" id="SM00091">
    <property type="entry name" value="PAS"/>
    <property type="match status" value="2"/>
</dbReference>
<dbReference type="SMART" id="SM00086">
    <property type="entry name" value="PAC"/>
    <property type="match status" value="2"/>
</dbReference>
<dbReference type="CDD" id="cd01949">
    <property type="entry name" value="GGDEF"/>
    <property type="match status" value="1"/>
</dbReference>
<gene>
    <name evidence="6" type="ORF">NR989_07365</name>
</gene>
<feature type="transmembrane region" description="Helical" evidence="1">
    <location>
        <begin position="12"/>
        <end position="33"/>
    </location>
</feature>
<dbReference type="InterPro" id="IPR000014">
    <property type="entry name" value="PAS"/>
</dbReference>
<dbReference type="SMART" id="SM00052">
    <property type="entry name" value="EAL"/>
    <property type="match status" value="1"/>
</dbReference>
<proteinExistence type="predicted"/>
<dbReference type="NCBIfam" id="TIGR00229">
    <property type="entry name" value="sensory_box"/>
    <property type="match status" value="1"/>
</dbReference>